<dbReference type="AlphaFoldDB" id="A0A9P1BLG3"/>
<keyword evidence="4" id="KW-1185">Reference proteome</keyword>
<evidence type="ECO:0000313" key="3">
    <source>
        <dbReference type="EMBL" id="CAL4761228.1"/>
    </source>
</evidence>
<name>A0A9P1BLG3_9DINO</name>
<feature type="non-terminal residue" evidence="2">
    <location>
        <position position="223"/>
    </location>
</feature>
<gene>
    <name evidence="2" type="ORF">C1SCF055_LOCUS2360</name>
</gene>
<protein>
    <submittedName>
        <fullName evidence="3">Acyl-protein thioesterase 1</fullName>
    </submittedName>
</protein>
<feature type="transmembrane region" description="Helical" evidence="1">
    <location>
        <begin position="27"/>
        <end position="48"/>
    </location>
</feature>
<keyword evidence="1" id="KW-0812">Transmembrane</keyword>
<dbReference type="EMBL" id="CAMXCT010000107">
    <property type="protein sequence ID" value="CAI3973916.1"/>
    <property type="molecule type" value="Genomic_DNA"/>
</dbReference>
<reference evidence="2" key="1">
    <citation type="submission" date="2022-10" db="EMBL/GenBank/DDBJ databases">
        <authorList>
            <person name="Chen Y."/>
            <person name="Dougan E. K."/>
            <person name="Chan C."/>
            <person name="Rhodes N."/>
            <person name="Thang M."/>
        </authorList>
    </citation>
    <scope>NUCLEOTIDE SEQUENCE</scope>
</reference>
<comment type="caution">
    <text evidence="2">The sequence shown here is derived from an EMBL/GenBank/DDBJ whole genome shotgun (WGS) entry which is preliminary data.</text>
</comment>
<dbReference type="Proteomes" id="UP001152797">
    <property type="component" value="Unassembled WGS sequence"/>
</dbReference>
<accession>A0A9P1BLG3</accession>
<dbReference type="EMBL" id="CAMXCT020000107">
    <property type="protein sequence ID" value="CAL1127291.1"/>
    <property type="molecule type" value="Genomic_DNA"/>
</dbReference>
<dbReference type="EMBL" id="CAMXCT030000107">
    <property type="protein sequence ID" value="CAL4761228.1"/>
    <property type="molecule type" value="Genomic_DNA"/>
</dbReference>
<reference evidence="3 4" key="2">
    <citation type="submission" date="2024-05" db="EMBL/GenBank/DDBJ databases">
        <authorList>
            <person name="Chen Y."/>
            <person name="Shah S."/>
            <person name="Dougan E. K."/>
            <person name="Thang M."/>
            <person name="Chan C."/>
        </authorList>
    </citation>
    <scope>NUCLEOTIDE SEQUENCE [LARGE SCALE GENOMIC DNA]</scope>
</reference>
<evidence type="ECO:0000313" key="2">
    <source>
        <dbReference type="EMBL" id="CAI3973916.1"/>
    </source>
</evidence>
<organism evidence="2">
    <name type="scientific">Cladocopium goreaui</name>
    <dbReference type="NCBI Taxonomy" id="2562237"/>
    <lineage>
        <taxon>Eukaryota</taxon>
        <taxon>Sar</taxon>
        <taxon>Alveolata</taxon>
        <taxon>Dinophyceae</taxon>
        <taxon>Suessiales</taxon>
        <taxon>Symbiodiniaceae</taxon>
        <taxon>Cladocopium</taxon>
    </lineage>
</organism>
<sequence length="223" mass="23704">EPEKHTCNCHCSYSETKGDSSWGSGNLVLVVAILLGLVLVFTNTALALKVTFEDNQSRKDREVQVAVKGKSKGGFGVYGEPVCVLSDDPAAVVVAPAVGARAAPAPGAAVVARGGHDAGGPADEFWVLAEMVPRDQSASNDVHTLEVKFGYNGERQRGFRDTARELQMTEFEDFILAPRTTLDYVRAIAGIAESATAQHHICVSSSGIPSGDRSIYEDQLLAN</sequence>
<keyword evidence="1" id="KW-1133">Transmembrane helix</keyword>
<proteinExistence type="predicted"/>
<evidence type="ECO:0000313" key="4">
    <source>
        <dbReference type="Proteomes" id="UP001152797"/>
    </source>
</evidence>
<evidence type="ECO:0000256" key="1">
    <source>
        <dbReference type="SAM" id="Phobius"/>
    </source>
</evidence>
<keyword evidence="1" id="KW-0472">Membrane</keyword>